<evidence type="ECO:0000313" key="2">
    <source>
        <dbReference type="EMBL" id="CDH55310.1"/>
    </source>
</evidence>
<dbReference type="Proteomes" id="UP000027586">
    <property type="component" value="Unassembled WGS sequence"/>
</dbReference>
<organism evidence="2 3">
    <name type="scientific">Lichtheimia corymbifera JMRC:FSU:9682</name>
    <dbReference type="NCBI Taxonomy" id="1263082"/>
    <lineage>
        <taxon>Eukaryota</taxon>
        <taxon>Fungi</taxon>
        <taxon>Fungi incertae sedis</taxon>
        <taxon>Mucoromycota</taxon>
        <taxon>Mucoromycotina</taxon>
        <taxon>Mucoromycetes</taxon>
        <taxon>Mucorales</taxon>
        <taxon>Lichtheimiaceae</taxon>
        <taxon>Lichtheimia</taxon>
    </lineage>
</organism>
<sequence length="107" mass="11879">MVSTASPNQSSSSQIKEHHHATDNTQKDNDIAQNMKPPTNRRVSTLVILDDATDDEDVDKRPITLNEAALKEISSNIADDVELVSKPTNSKRNKLSLGKKRRRATND</sequence>
<feature type="compositionally biased region" description="Low complexity" evidence="1">
    <location>
        <begin position="1"/>
        <end position="13"/>
    </location>
</feature>
<reference evidence="2" key="1">
    <citation type="submission" date="2013-08" db="EMBL/GenBank/DDBJ databases">
        <title>Gene expansion shapes genome architecture in the human pathogen Lichtheimia corymbifera: an evolutionary genomics analysis in the ancient terrestrial Mucorales (Mucoromycotina).</title>
        <authorList>
            <person name="Schwartze V.U."/>
            <person name="Winter S."/>
            <person name="Shelest E."/>
            <person name="Marcet-Houben M."/>
            <person name="Horn F."/>
            <person name="Wehner S."/>
            <person name="Hoffmann K."/>
            <person name="Riege K."/>
            <person name="Sammeth M."/>
            <person name="Nowrousian M."/>
            <person name="Valiante V."/>
            <person name="Linde J."/>
            <person name="Jacobsen I.D."/>
            <person name="Marz M."/>
            <person name="Brakhage A.A."/>
            <person name="Gabaldon T."/>
            <person name="Bocker S."/>
            <person name="Voigt K."/>
        </authorList>
    </citation>
    <scope>NUCLEOTIDE SEQUENCE [LARGE SCALE GENOMIC DNA]</scope>
    <source>
        <strain evidence="2">FSU 9682</strain>
    </source>
</reference>
<gene>
    <name evidence="2" type="ORF">LCOR_06464.1</name>
</gene>
<feature type="region of interest" description="Disordered" evidence="1">
    <location>
        <begin position="1"/>
        <end position="45"/>
    </location>
</feature>
<feature type="region of interest" description="Disordered" evidence="1">
    <location>
        <begin position="84"/>
        <end position="107"/>
    </location>
</feature>
<protein>
    <submittedName>
        <fullName evidence="2">Uncharacterized protein</fullName>
    </submittedName>
</protein>
<comment type="caution">
    <text evidence="2">The sequence shown here is derived from an EMBL/GenBank/DDBJ whole genome shotgun (WGS) entry which is preliminary data.</text>
</comment>
<name>A0A068RZX2_9FUNG</name>
<dbReference type="EMBL" id="CBTN010000028">
    <property type="protein sequence ID" value="CDH55310.1"/>
    <property type="molecule type" value="Genomic_DNA"/>
</dbReference>
<feature type="compositionally biased region" description="Basic and acidic residues" evidence="1">
    <location>
        <begin position="20"/>
        <end position="30"/>
    </location>
</feature>
<keyword evidence="3" id="KW-1185">Reference proteome</keyword>
<evidence type="ECO:0000256" key="1">
    <source>
        <dbReference type="SAM" id="MobiDB-lite"/>
    </source>
</evidence>
<proteinExistence type="predicted"/>
<feature type="compositionally biased region" description="Basic residues" evidence="1">
    <location>
        <begin position="89"/>
        <end position="107"/>
    </location>
</feature>
<evidence type="ECO:0000313" key="3">
    <source>
        <dbReference type="Proteomes" id="UP000027586"/>
    </source>
</evidence>
<dbReference type="AlphaFoldDB" id="A0A068RZX2"/>
<dbReference type="VEuPathDB" id="FungiDB:LCOR_06464.1"/>
<accession>A0A068RZX2</accession>